<dbReference type="InterPro" id="IPR002222">
    <property type="entry name" value="Ribosomal_uS19"/>
</dbReference>
<dbReference type="SUPFAM" id="SSF54570">
    <property type="entry name" value="Ribosomal protein S19"/>
    <property type="match status" value="1"/>
</dbReference>
<dbReference type="GO" id="GO:0006412">
    <property type="term" value="P:translation"/>
    <property type="evidence" value="ECO:0007669"/>
    <property type="project" value="InterPro"/>
</dbReference>
<evidence type="ECO:0000256" key="7">
    <source>
        <dbReference type="RuleBase" id="RU003485"/>
    </source>
</evidence>
<evidence type="ECO:0000256" key="1">
    <source>
        <dbReference type="ARBA" id="ARBA00007345"/>
    </source>
</evidence>
<keyword evidence="2" id="KW-0699">rRNA-binding</keyword>
<evidence type="ECO:0000256" key="2">
    <source>
        <dbReference type="ARBA" id="ARBA00022730"/>
    </source>
</evidence>
<protein>
    <recommendedName>
        <fullName evidence="6">Small ribosomal subunit protein uS19c</fullName>
    </recommendedName>
</protein>
<dbReference type="GO" id="GO:0005737">
    <property type="term" value="C:cytoplasm"/>
    <property type="evidence" value="ECO:0007669"/>
    <property type="project" value="UniProtKB-ARBA"/>
</dbReference>
<keyword evidence="3" id="KW-0694">RNA-binding</keyword>
<dbReference type="InterPro" id="IPR020934">
    <property type="entry name" value="Ribosomal_uS19_CS"/>
</dbReference>
<evidence type="ECO:0000256" key="3">
    <source>
        <dbReference type="ARBA" id="ARBA00022884"/>
    </source>
</evidence>
<keyword evidence="8" id="KW-0496">Mitochondrion</keyword>
<dbReference type="PROSITE" id="PS00323">
    <property type="entry name" value="RIBOSOMAL_S19"/>
    <property type="match status" value="1"/>
</dbReference>
<dbReference type="GO" id="GO:0019843">
    <property type="term" value="F:rRNA binding"/>
    <property type="evidence" value="ECO:0007669"/>
    <property type="project" value="UniProtKB-KW"/>
</dbReference>
<dbReference type="PRINTS" id="PR00975">
    <property type="entry name" value="RIBOSOMALS19"/>
</dbReference>
<dbReference type="PIRSF" id="PIRSF002144">
    <property type="entry name" value="Ribosomal_S19"/>
    <property type="match status" value="1"/>
</dbReference>
<dbReference type="GO" id="GO:0000028">
    <property type="term" value="P:ribosomal small subunit assembly"/>
    <property type="evidence" value="ECO:0007669"/>
    <property type="project" value="TreeGrafter"/>
</dbReference>
<dbReference type="Gene3D" id="3.30.860.10">
    <property type="entry name" value="30s Ribosomal Protein S19, Chain A"/>
    <property type="match status" value="1"/>
</dbReference>
<dbReference type="EMBL" id="MG680941">
    <property type="protein sequence ID" value="AVM81124.1"/>
    <property type="molecule type" value="Genomic_DNA"/>
</dbReference>
<name>A0A2P1G834_9CRYP</name>
<gene>
    <name evidence="8" type="primary">rps19</name>
    <name evidence="8" type="ORF">CplaMt_p045</name>
</gene>
<evidence type="ECO:0000256" key="4">
    <source>
        <dbReference type="ARBA" id="ARBA00022980"/>
    </source>
</evidence>
<dbReference type="AlphaFoldDB" id="A0A2P1G834"/>
<sequence length="83" mass="9790">MTRSIWKGPFTIDSILRQVYKNQHNHSSFIKVWSRNSVIFPSFVGFSFEVYNGKKFSLIVVKQNMVGSKFGEFIFTRKMPKHK</sequence>
<keyword evidence="4 7" id="KW-0689">Ribosomal protein</keyword>
<dbReference type="InterPro" id="IPR005732">
    <property type="entry name" value="Ribosomal_uS19_bac-type"/>
</dbReference>
<evidence type="ECO:0000256" key="5">
    <source>
        <dbReference type="ARBA" id="ARBA00023274"/>
    </source>
</evidence>
<dbReference type="NCBIfam" id="TIGR01050">
    <property type="entry name" value="rpsS_bact"/>
    <property type="match status" value="1"/>
</dbReference>
<reference evidence="8" key="1">
    <citation type="journal article" date="2018" name="BMC Genomics">
        <title>Comparative mitochondrial genomics of cryptophyte algae: gene shuffling and dynamic mobile genetic elements.</title>
        <authorList>
            <person name="Kim J.I."/>
            <person name="Yoon H.S."/>
            <person name="Yi G."/>
            <person name="Shin W."/>
            <person name="Archibald J.M."/>
        </authorList>
    </citation>
    <scope>NUCLEOTIDE SEQUENCE</scope>
    <source>
        <strain evidence="8">CCAP978/8</strain>
    </source>
</reference>
<evidence type="ECO:0000256" key="6">
    <source>
        <dbReference type="ARBA" id="ARBA00035253"/>
    </source>
</evidence>
<proteinExistence type="inferred from homology"/>
<dbReference type="InterPro" id="IPR023575">
    <property type="entry name" value="Ribosomal_uS19_SF"/>
</dbReference>
<evidence type="ECO:0000313" key="8">
    <source>
        <dbReference type="EMBL" id="AVM81124.1"/>
    </source>
</evidence>
<accession>A0A2P1G834</accession>
<dbReference type="RefSeq" id="YP_009476631.1">
    <property type="nucleotide sequence ID" value="NC_037451.1"/>
</dbReference>
<dbReference type="GO" id="GO:0003735">
    <property type="term" value="F:structural constituent of ribosome"/>
    <property type="evidence" value="ECO:0007669"/>
    <property type="project" value="InterPro"/>
</dbReference>
<dbReference type="PANTHER" id="PTHR11880">
    <property type="entry name" value="RIBOSOMAL PROTEIN S19P FAMILY MEMBER"/>
    <property type="match status" value="1"/>
</dbReference>
<organism evidence="8">
    <name type="scientific">Chroomonas placoidea</name>
    <dbReference type="NCBI Taxonomy" id="173977"/>
    <lineage>
        <taxon>Eukaryota</taxon>
        <taxon>Cryptophyceae</taxon>
        <taxon>Pyrenomonadales</taxon>
        <taxon>Chroomonadaceae</taxon>
        <taxon>Chroomonas</taxon>
    </lineage>
</organism>
<dbReference type="GeneID" id="36496255"/>
<comment type="similarity">
    <text evidence="1 7">Belongs to the universal ribosomal protein uS19 family.</text>
</comment>
<dbReference type="PANTHER" id="PTHR11880:SF8">
    <property type="entry name" value="SMALL RIBOSOMAL SUBUNIT PROTEIN US19M"/>
    <property type="match status" value="1"/>
</dbReference>
<dbReference type="HAMAP" id="MF_00531">
    <property type="entry name" value="Ribosomal_uS19"/>
    <property type="match status" value="1"/>
</dbReference>
<keyword evidence="5 7" id="KW-0687">Ribonucleoprotein</keyword>
<dbReference type="GO" id="GO:0015935">
    <property type="term" value="C:small ribosomal subunit"/>
    <property type="evidence" value="ECO:0007669"/>
    <property type="project" value="InterPro"/>
</dbReference>
<dbReference type="Pfam" id="PF00203">
    <property type="entry name" value="Ribosomal_S19"/>
    <property type="match status" value="1"/>
</dbReference>
<geneLocation type="mitochondrion" evidence="8"/>